<proteinExistence type="predicted"/>
<evidence type="ECO:0000313" key="2">
    <source>
        <dbReference type="Proteomes" id="UP000306409"/>
    </source>
</evidence>
<dbReference type="OrthoDB" id="9814992at2"/>
<reference evidence="1 2" key="1">
    <citation type="submission" date="2020-09" db="EMBL/GenBank/DDBJ databases">
        <title>Characterization and genome sequencing of Ruminiclostridium sp. nov. MA18.</title>
        <authorList>
            <person name="Rettenmaier R."/>
            <person name="Kowollik M.-L."/>
            <person name="Liebl W."/>
            <person name="Zverlov V."/>
        </authorList>
    </citation>
    <scope>NUCLEOTIDE SEQUENCE [LARGE SCALE GENOMIC DNA]</scope>
    <source>
        <strain evidence="1 2">MA18</strain>
    </source>
</reference>
<sequence>MILGNKTIQYAIYDRSSGRPEYICDTSSYKRPSIENLTDTIKGAGILGEIDMPSLGQVGSMELEITFKRSNAKAIELFGQKSQHIETRWVTDAINSSNGSIKTDANKEIIKCIPKKLDLGSIEANATNEVTGTYEIIYYQYIVNGESLIEIDKLNNVFKIRGIDYAETIRKAL</sequence>
<dbReference type="RefSeq" id="WP_137699029.1">
    <property type="nucleotide sequence ID" value="NZ_CP061336.1"/>
</dbReference>
<dbReference type="Pfam" id="PF04985">
    <property type="entry name" value="Phage_tube"/>
    <property type="match status" value="1"/>
</dbReference>
<keyword evidence="2" id="KW-1185">Reference proteome</keyword>
<dbReference type="EMBL" id="CP061336">
    <property type="protein sequence ID" value="QNU67263.1"/>
    <property type="molecule type" value="Genomic_DNA"/>
</dbReference>
<gene>
    <name evidence="1" type="ORF">EHE19_001585</name>
</gene>
<dbReference type="KEGG" id="rher:EHE19_001585"/>
<evidence type="ECO:0000313" key="1">
    <source>
        <dbReference type="EMBL" id="QNU67263.1"/>
    </source>
</evidence>
<dbReference type="Proteomes" id="UP000306409">
    <property type="component" value="Chromosome"/>
</dbReference>
<organism evidence="1 2">
    <name type="scientific">Ruminiclostridium herbifermentans</name>
    <dbReference type="NCBI Taxonomy" id="2488810"/>
    <lineage>
        <taxon>Bacteria</taxon>
        <taxon>Bacillati</taxon>
        <taxon>Bacillota</taxon>
        <taxon>Clostridia</taxon>
        <taxon>Eubacteriales</taxon>
        <taxon>Oscillospiraceae</taxon>
        <taxon>Ruminiclostridium</taxon>
    </lineage>
</organism>
<name>A0A4V6EN13_9FIRM</name>
<accession>A0A4V6EN13</accession>
<dbReference type="AlphaFoldDB" id="A0A4V6EN13"/>
<protein>
    <submittedName>
        <fullName evidence="1">Phage major tail tube protein</fullName>
    </submittedName>
</protein>
<dbReference type="InterPro" id="IPR006498">
    <property type="entry name" value="Tail_tube"/>
</dbReference>